<organism evidence="1 2">
    <name type="scientific">Lactiplantibacillus plantarum subsp. plantarum</name>
    <dbReference type="NCBI Taxonomy" id="337330"/>
    <lineage>
        <taxon>Bacteria</taxon>
        <taxon>Bacillati</taxon>
        <taxon>Bacillota</taxon>
        <taxon>Bacilli</taxon>
        <taxon>Lactobacillales</taxon>
        <taxon>Lactobacillaceae</taxon>
        <taxon>Lactiplantibacillus</taxon>
    </lineage>
</organism>
<dbReference type="GO" id="GO:0016491">
    <property type="term" value="F:oxidoreductase activity"/>
    <property type="evidence" value="ECO:0007669"/>
    <property type="project" value="UniProtKB-KW"/>
</dbReference>
<keyword evidence="1" id="KW-0560">Oxidoreductase</keyword>
<accession>A0A2S3U2M7</accession>
<sequence length="36" mass="3957">MAKKNIVVVGAGFAGVYATKKLSKAFQKKMQTSRLR</sequence>
<protein>
    <submittedName>
        <fullName evidence="1">NADH dehydrogenase</fullName>
        <ecNumber evidence="1">1.6.99.3</ecNumber>
    </submittedName>
</protein>
<evidence type="ECO:0000313" key="1">
    <source>
        <dbReference type="EMBL" id="POD82312.1"/>
    </source>
</evidence>
<evidence type="ECO:0000313" key="2">
    <source>
        <dbReference type="Proteomes" id="UP000236990"/>
    </source>
</evidence>
<name>A0A2S3U2M7_LACPN</name>
<reference evidence="1 2" key="1">
    <citation type="submission" date="2017-06" db="EMBL/GenBank/DDBJ databases">
        <title>Genome sequence of Lactobacillus plantarum subsp. plantarum strain SRCM101258.</title>
        <authorList>
            <person name="Cho S.H."/>
        </authorList>
    </citation>
    <scope>NUCLEOTIDE SEQUENCE [LARGE SCALE GENOMIC DNA]</scope>
    <source>
        <strain evidence="1 2">SRCM101258</strain>
    </source>
</reference>
<dbReference type="Gene3D" id="3.50.50.100">
    <property type="match status" value="1"/>
</dbReference>
<dbReference type="AlphaFoldDB" id="A0A2S3U2M7"/>
<comment type="caution">
    <text evidence="1">The sequence shown here is derived from an EMBL/GenBank/DDBJ whole genome shotgun (WGS) entry which is preliminary data.</text>
</comment>
<dbReference type="EC" id="1.6.99.3" evidence="1"/>
<dbReference type="Proteomes" id="UP000236990">
    <property type="component" value="Unassembled WGS sequence"/>
</dbReference>
<proteinExistence type="predicted"/>
<gene>
    <name evidence="1" type="ORF">S101258_02706</name>
</gene>
<dbReference type="EMBL" id="NKCZ01000121">
    <property type="protein sequence ID" value="POD82312.1"/>
    <property type="molecule type" value="Genomic_DNA"/>
</dbReference>